<name>A0ABD3G8N3_9STRA</name>
<dbReference type="InterPro" id="IPR052579">
    <property type="entry name" value="Zinc_finger_SWIM"/>
</dbReference>
<dbReference type="PANTHER" id="PTHR31569:SF4">
    <property type="entry name" value="SWIM-TYPE DOMAIN-CONTAINING PROTEIN"/>
    <property type="match status" value="1"/>
</dbReference>
<feature type="domain" description="ZSWIM1/3 RNaseH-like" evidence="1">
    <location>
        <begin position="55"/>
        <end position="118"/>
    </location>
</feature>
<evidence type="ECO:0000313" key="3">
    <source>
        <dbReference type="Proteomes" id="UP001632037"/>
    </source>
</evidence>
<dbReference type="AlphaFoldDB" id="A0ABD3G8N3"/>
<organism evidence="2 3">
    <name type="scientific">Phytophthora oleae</name>
    <dbReference type="NCBI Taxonomy" id="2107226"/>
    <lineage>
        <taxon>Eukaryota</taxon>
        <taxon>Sar</taxon>
        <taxon>Stramenopiles</taxon>
        <taxon>Oomycota</taxon>
        <taxon>Peronosporomycetes</taxon>
        <taxon>Peronosporales</taxon>
        <taxon>Peronosporaceae</taxon>
        <taxon>Phytophthora</taxon>
    </lineage>
</organism>
<gene>
    <name evidence="2" type="ORF">V7S43_000231</name>
</gene>
<proteinExistence type="predicted"/>
<dbReference type="Pfam" id="PF21056">
    <property type="entry name" value="ZSWIM1-3_RNaseH-like"/>
    <property type="match status" value="1"/>
</dbReference>
<evidence type="ECO:0000313" key="2">
    <source>
        <dbReference type="EMBL" id="KAL3674276.1"/>
    </source>
</evidence>
<dbReference type="PANTHER" id="PTHR31569">
    <property type="entry name" value="SWIM-TYPE DOMAIN-CONTAINING PROTEIN"/>
    <property type="match status" value="1"/>
</dbReference>
<sequence>MIKARAKPKTILKYLQKITGKRLILRDVHKLVQRLKSNRRGSRTVKDRLETVLRKFCSYRNNAATIFVDDARTTQTITLQTRQMHRFLEVFSEGMMFAPPTSKYKLSSFMIDDVFGHVSV</sequence>
<dbReference type="InterPro" id="IPR048324">
    <property type="entry name" value="ZSWIM1-3_RNaseH-like"/>
</dbReference>
<dbReference type="EMBL" id="JBIMZQ010000001">
    <property type="protein sequence ID" value="KAL3674276.1"/>
    <property type="molecule type" value="Genomic_DNA"/>
</dbReference>
<reference evidence="2 3" key="1">
    <citation type="submission" date="2024-09" db="EMBL/GenBank/DDBJ databases">
        <title>Genome sequencing and assembly of Phytophthora oleae, isolate VK10A, causative agent of rot of olive drupes.</title>
        <authorList>
            <person name="Conti Taguali S."/>
            <person name="Riolo M."/>
            <person name="La Spada F."/>
            <person name="Cacciola S.O."/>
            <person name="Dionisio G."/>
        </authorList>
    </citation>
    <scope>NUCLEOTIDE SEQUENCE [LARGE SCALE GENOMIC DNA]</scope>
    <source>
        <strain evidence="2 3">VK10A</strain>
    </source>
</reference>
<keyword evidence="3" id="KW-1185">Reference proteome</keyword>
<evidence type="ECO:0000259" key="1">
    <source>
        <dbReference type="Pfam" id="PF21056"/>
    </source>
</evidence>
<accession>A0ABD3G8N3</accession>
<comment type="caution">
    <text evidence="2">The sequence shown here is derived from an EMBL/GenBank/DDBJ whole genome shotgun (WGS) entry which is preliminary data.</text>
</comment>
<dbReference type="Proteomes" id="UP001632037">
    <property type="component" value="Unassembled WGS sequence"/>
</dbReference>
<protein>
    <recommendedName>
        <fullName evidence="1">ZSWIM1/3 RNaseH-like domain-containing protein</fullName>
    </recommendedName>
</protein>